<proteinExistence type="predicted"/>
<evidence type="ECO:0000313" key="2">
    <source>
        <dbReference type="EMBL" id="OGY90854.1"/>
    </source>
</evidence>
<evidence type="ECO:0000313" key="3">
    <source>
        <dbReference type="Proteomes" id="UP000178109"/>
    </source>
</evidence>
<dbReference type="EMBL" id="MHKO01000059">
    <property type="protein sequence ID" value="OGY90854.1"/>
    <property type="molecule type" value="Genomic_DNA"/>
</dbReference>
<evidence type="ECO:0000259" key="1">
    <source>
        <dbReference type="Pfam" id="PF12728"/>
    </source>
</evidence>
<dbReference type="InterPro" id="IPR041657">
    <property type="entry name" value="HTH_17"/>
</dbReference>
<protein>
    <recommendedName>
        <fullName evidence="1">Helix-turn-helix domain-containing protein</fullName>
    </recommendedName>
</protein>
<gene>
    <name evidence="2" type="ORF">A3H70_03945</name>
</gene>
<dbReference type="Pfam" id="PF12728">
    <property type="entry name" value="HTH_17"/>
    <property type="match status" value="1"/>
</dbReference>
<dbReference type="AlphaFoldDB" id="A0A1G2BNZ7"/>
<comment type="caution">
    <text evidence="2">The sequence shown here is derived from an EMBL/GenBank/DDBJ whole genome shotgun (WGS) entry which is preliminary data.</text>
</comment>
<name>A0A1G2BNZ7_9BACT</name>
<dbReference type="Proteomes" id="UP000178109">
    <property type="component" value="Unassembled WGS sequence"/>
</dbReference>
<sequence length="108" mass="12699">MRDKKMRDMNPEQTPIRLSISQTAALFGISERTIRSAIKKGEVRYIVVRNRYKLSFDSLLAWSQKSTRRRNKRDTKGIGKYVATWYIRNKKYSPNPKLIPPQPNNNSK</sequence>
<organism evidence="2 3">
    <name type="scientific">Candidatus Komeilibacteria bacterium RIFCSPLOWO2_02_FULL_48_11</name>
    <dbReference type="NCBI Taxonomy" id="1798553"/>
    <lineage>
        <taxon>Bacteria</taxon>
        <taxon>Candidatus Komeiliibacteriota</taxon>
    </lineage>
</organism>
<reference evidence="2 3" key="1">
    <citation type="journal article" date="2016" name="Nat. Commun.">
        <title>Thousands of microbial genomes shed light on interconnected biogeochemical processes in an aquifer system.</title>
        <authorList>
            <person name="Anantharaman K."/>
            <person name="Brown C.T."/>
            <person name="Hug L.A."/>
            <person name="Sharon I."/>
            <person name="Castelle C.J."/>
            <person name="Probst A.J."/>
            <person name="Thomas B.C."/>
            <person name="Singh A."/>
            <person name="Wilkins M.J."/>
            <person name="Karaoz U."/>
            <person name="Brodie E.L."/>
            <person name="Williams K.H."/>
            <person name="Hubbard S.S."/>
            <person name="Banfield J.F."/>
        </authorList>
    </citation>
    <scope>NUCLEOTIDE SEQUENCE [LARGE SCALE GENOMIC DNA]</scope>
</reference>
<accession>A0A1G2BNZ7</accession>
<feature type="domain" description="Helix-turn-helix" evidence="1">
    <location>
        <begin position="18"/>
        <end position="62"/>
    </location>
</feature>